<dbReference type="Gene3D" id="1.20.1280.280">
    <property type="match status" value="1"/>
</dbReference>
<reference evidence="3 5" key="1">
    <citation type="submission" date="2015-11" db="EMBL/GenBank/DDBJ databases">
        <title>Genomic analysis of 38 Legionella species identifies large and diverse effector repertoires.</title>
        <authorList>
            <person name="Burstein D."/>
            <person name="Amaro F."/>
            <person name="Zusman T."/>
            <person name="Lifshitz Z."/>
            <person name="Cohen O."/>
            <person name="Gilbert J.A."/>
            <person name="Pupko T."/>
            <person name="Shuman H.A."/>
            <person name="Segal G."/>
        </authorList>
    </citation>
    <scope>NUCLEOTIDE SEQUENCE [LARGE SCALE GENOMIC DNA]</scope>
    <source>
        <strain evidence="3 5">CDC#1407-AL-14</strain>
    </source>
</reference>
<dbReference type="STRING" id="28083.Lbir_2166"/>
<dbReference type="RefSeq" id="WP_058524166.1">
    <property type="nucleotide sequence ID" value="NZ_CAAAHV010000012.1"/>
</dbReference>
<dbReference type="Proteomes" id="UP000054735">
    <property type="component" value="Unassembled WGS sequence"/>
</dbReference>
<dbReference type="EMBL" id="UGNW01000001">
    <property type="protein sequence ID" value="STX31668.1"/>
    <property type="molecule type" value="Genomic_DNA"/>
</dbReference>
<dbReference type="Pfam" id="PF14860">
    <property type="entry name" value="DrrA_P4M"/>
    <property type="match status" value="1"/>
</dbReference>
<evidence type="ECO:0000313" key="5">
    <source>
        <dbReference type="Proteomes" id="UP000054735"/>
    </source>
</evidence>
<dbReference type="OrthoDB" id="5634552at2"/>
<evidence type="ECO:0000256" key="1">
    <source>
        <dbReference type="SAM" id="Coils"/>
    </source>
</evidence>
<name>A0A378I8Y2_9GAMM</name>
<evidence type="ECO:0000313" key="4">
    <source>
        <dbReference type="EMBL" id="STX31668.1"/>
    </source>
</evidence>
<keyword evidence="5" id="KW-1185">Reference proteome</keyword>
<evidence type="ECO:0000259" key="2">
    <source>
        <dbReference type="Pfam" id="PF14860"/>
    </source>
</evidence>
<dbReference type="AlphaFoldDB" id="A0A378I8Y2"/>
<feature type="domain" description="DrrA phosphatidylinositol 4-phosphate binding" evidence="2">
    <location>
        <begin position="355"/>
        <end position="446"/>
    </location>
</feature>
<dbReference type="GO" id="GO:0031267">
    <property type="term" value="F:small GTPase binding"/>
    <property type="evidence" value="ECO:0007669"/>
    <property type="project" value="InterPro"/>
</dbReference>
<evidence type="ECO:0000313" key="6">
    <source>
        <dbReference type="Proteomes" id="UP000255066"/>
    </source>
</evidence>
<evidence type="ECO:0000313" key="3">
    <source>
        <dbReference type="EMBL" id="KTC69427.1"/>
    </source>
</evidence>
<accession>A0A378I8Y2</accession>
<dbReference type="GO" id="GO:0044161">
    <property type="term" value="C:host cell cytoplasmic vesicle"/>
    <property type="evidence" value="ECO:0007669"/>
    <property type="project" value="InterPro"/>
</dbReference>
<organism evidence="4 6">
    <name type="scientific">Legionella birminghamensis</name>
    <dbReference type="NCBI Taxonomy" id="28083"/>
    <lineage>
        <taxon>Bacteria</taxon>
        <taxon>Pseudomonadati</taxon>
        <taxon>Pseudomonadota</taxon>
        <taxon>Gammaproteobacteria</taxon>
        <taxon>Legionellales</taxon>
        <taxon>Legionellaceae</taxon>
        <taxon>Legionella</taxon>
    </lineage>
</organism>
<dbReference type="InterPro" id="IPR028057">
    <property type="entry name" value="DrrA_P4M"/>
</dbReference>
<dbReference type="EMBL" id="LNXT01000040">
    <property type="protein sequence ID" value="KTC69427.1"/>
    <property type="molecule type" value="Genomic_DNA"/>
</dbReference>
<proteinExistence type="predicted"/>
<sequence length="452" mass="50530">MMARKFPVIHEKAVIAHSLKGSPVGEAPKAGDPQPVSVMPLQERQEMVERLEKSISTLMDEAKDAHEANNLMHNDPDHITRLSTNEFFFYTKEPLTLKEFEELQNNIANRAKSMSEGVQLILGSFGVKTDDGKVMNVTPHISCGNPPEFQLIVKSNTSSVDVRYKEPDGMGGMDTLPVLDNRKPSIPMPQITIDGKVKDFGFNNIISCKTPGGTQFLTAVDICLDHDYGVAKKNYQELIKKDPEILKQPISHVVVSNWIPIDKTNSLGSSVMHVDPVCSPQGCKQGIAQQKSAPRKLEFGNDLVTVFNVVGEKVHLLVDYVKNTYAYKTTNPSGGRDHKSYTVSLDKVEFQKSQTSADFATFKNKYQAHKGDYLKTLILDDLQKRIEGTTTKKELADLKEELAHSYEVDVLKKAQGWVTEKFSLKTTSQKALEKMLEQQEKYLSETNPKVSI</sequence>
<dbReference type="Proteomes" id="UP000255066">
    <property type="component" value="Unassembled WGS sequence"/>
</dbReference>
<dbReference type="InterPro" id="IPR038346">
    <property type="entry name" value="DrrA_PI4P-bd_sf"/>
</dbReference>
<reference evidence="4 6" key="2">
    <citation type="submission" date="2018-06" db="EMBL/GenBank/DDBJ databases">
        <authorList>
            <consortium name="Pathogen Informatics"/>
            <person name="Doyle S."/>
        </authorList>
    </citation>
    <scope>NUCLEOTIDE SEQUENCE [LARGE SCALE GENOMIC DNA]</scope>
    <source>
        <strain evidence="4 6">NCTC12437</strain>
    </source>
</reference>
<gene>
    <name evidence="4" type="primary">SidM_1</name>
    <name evidence="3" type="ORF">Lbir_2166</name>
    <name evidence="4" type="ORF">NCTC12437_01442</name>
</gene>
<protein>
    <submittedName>
        <fullName evidence="4">Substrate of the Dot/Icm secretion system</fullName>
    </submittedName>
</protein>
<feature type="coiled-coil region" evidence="1">
    <location>
        <begin position="41"/>
        <end position="68"/>
    </location>
</feature>
<keyword evidence="1" id="KW-0175">Coiled coil</keyword>